<feature type="region of interest" description="Disordered" evidence="8">
    <location>
        <begin position="84"/>
        <end position="103"/>
    </location>
</feature>
<keyword evidence="6" id="KW-0378">Hydrolase</keyword>
<evidence type="ECO:0000313" key="11">
    <source>
        <dbReference type="Proteomes" id="UP000177622"/>
    </source>
</evidence>
<feature type="domain" description="USP" evidence="9">
    <location>
        <begin position="146"/>
        <end position="595"/>
    </location>
</feature>
<dbReference type="PANTHER" id="PTHR24006">
    <property type="entry name" value="UBIQUITIN CARBOXYL-TERMINAL HYDROLASE"/>
    <property type="match status" value="1"/>
</dbReference>
<reference evidence="10 11" key="1">
    <citation type="journal article" date="2016" name="Sci. Rep.">
        <title>Penicillium arizonense, a new, genome sequenced fungal species, reveals a high chemical diversity in secreted metabolites.</title>
        <authorList>
            <person name="Grijseels S."/>
            <person name="Nielsen J.C."/>
            <person name="Randelovic M."/>
            <person name="Nielsen J."/>
            <person name="Nielsen K.F."/>
            <person name="Workman M."/>
            <person name="Frisvad J.C."/>
        </authorList>
    </citation>
    <scope>NUCLEOTIDE SEQUENCE [LARGE SCALE GENOMIC DNA]</scope>
    <source>
        <strain evidence="10 11">CBS 141311</strain>
    </source>
</reference>
<dbReference type="OrthoDB" id="2020758at2759"/>
<feature type="region of interest" description="Disordered" evidence="8">
    <location>
        <begin position="268"/>
        <end position="291"/>
    </location>
</feature>
<evidence type="ECO:0000259" key="9">
    <source>
        <dbReference type="PROSITE" id="PS50235"/>
    </source>
</evidence>
<proteinExistence type="inferred from homology"/>
<protein>
    <recommendedName>
        <fullName evidence="3">ubiquitinyl hydrolase 1</fullName>
        <ecNumber evidence="3">3.4.19.12</ecNumber>
    </recommendedName>
</protein>
<evidence type="ECO:0000256" key="1">
    <source>
        <dbReference type="ARBA" id="ARBA00000707"/>
    </source>
</evidence>
<dbReference type="RefSeq" id="XP_022494021.1">
    <property type="nucleotide sequence ID" value="XM_022626876.1"/>
</dbReference>
<dbReference type="InterPro" id="IPR050164">
    <property type="entry name" value="Peptidase_C19"/>
</dbReference>
<dbReference type="Pfam" id="PF00443">
    <property type="entry name" value="UCH"/>
    <property type="match status" value="1"/>
</dbReference>
<dbReference type="GeneID" id="34571610"/>
<dbReference type="PROSITE" id="PS50235">
    <property type="entry name" value="USP_3"/>
    <property type="match status" value="1"/>
</dbReference>
<dbReference type="GO" id="GO:0005634">
    <property type="term" value="C:nucleus"/>
    <property type="evidence" value="ECO:0007669"/>
    <property type="project" value="TreeGrafter"/>
</dbReference>
<dbReference type="InterPro" id="IPR028889">
    <property type="entry name" value="USP"/>
</dbReference>
<organism evidence="10 11">
    <name type="scientific">Penicillium arizonense</name>
    <dbReference type="NCBI Taxonomy" id="1835702"/>
    <lineage>
        <taxon>Eukaryota</taxon>
        <taxon>Fungi</taxon>
        <taxon>Dikarya</taxon>
        <taxon>Ascomycota</taxon>
        <taxon>Pezizomycotina</taxon>
        <taxon>Eurotiomycetes</taxon>
        <taxon>Eurotiomycetidae</taxon>
        <taxon>Eurotiales</taxon>
        <taxon>Aspergillaceae</taxon>
        <taxon>Penicillium</taxon>
    </lineage>
</organism>
<evidence type="ECO:0000256" key="6">
    <source>
        <dbReference type="ARBA" id="ARBA00022801"/>
    </source>
</evidence>
<feature type="region of interest" description="Disordered" evidence="8">
    <location>
        <begin position="655"/>
        <end position="690"/>
    </location>
</feature>
<dbReference type="Gene3D" id="3.90.70.10">
    <property type="entry name" value="Cysteine proteinases"/>
    <property type="match status" value="1"/>
</dbReference>
<dbReference type="PROSITE" id="PS00973">
    <property type="entry name" value="USP_2"/>
    <property type="match status" value="1"/>
</dbReference>
<accession>A0A1F5LZY9</accession>
<keyword evidence="5" id="KW-0833">Ubl conjugation pathway</keyword>
<name>A0A1F5LZY9_PENAI</name>
<dbReference type="InterPro" id="IPR038765">
    <property type="entry name" value="Papain-like_cys_pep_sf"/>
</dbReference>
<evidence type="ECO:0000256" key="3">
    <source>
        <dbReference type="ARBA" id="ARBA00012759"/>
    </source>
</evidence>
<sequence length="690" mass="76010">MHPRHEHSTIFPNRPVHYASQISHYETALAALQNTQALGTGLIALASFYLLLDYFGFAPISVLHLAWKGLVYLTPSRLVVALDPRMSDPESPTPTGSPPSPFEQKDAAMQRIFGIDTSHLAFSFRRRSLSGLGNALLGNTKEAKPPGLGNWDNSCYQNSIIQGLASLESLAAFLAHNVNHHSDKTYLSKHEALSDIIACLNNPSNNGTKLWIPADLKSMSSWQQQDAQEYFSKLVDQIDLEIRLASHGETSNMGLKMAGREENIVRDNVSDMSTSEGCDSSTRTSGKASSRNPLEGLLAQRVGCMECGWTEGLSLIPFNCLTVPLGAKFEYDLVDCLDQYMTLEPIDGVECAKCTLLQYHQKLSEMFAGIERDERQLPGAEKSQFTDALKADTLSRLQAVKAALEGNDISDITLKDCRIPAKNRVSTTKSRQAVIARSPQCLAVHINRSLFDETNGMLTKNHAAVRFPQMIDLNGWCLGTQAPSQSDEAPEQWETNPSKSMLPQHGEAVQVPSRRYTLRAIVTHHGRHENGHYICYRKYSTLDFPAPVPDHVLQAEGDEEKSERWYQLSDGDVTMVSEGHVMSQGGAFMLFYEAMDDSLQVQPSQTPTTENVQCETAESVQFENAESISNYTMSEDHSAPSTVTDFGSCTSRATSVSLPTEDLTSVDLPLKPSGDHSPTEELDSPSMITA</sequence>
<feature type="region of interest" description="Disordered" evidence="8">
    <location>
        <begin position="481"/>
        <end position="505"/>
    </location>
</feature>
<evidence type="ECO:0000256" key="4">
    <source>
        <dbReference type="ARBA" id="ARBA00022670"/>
    </source>
</evidence>
<keyword evidence="7" id="KW-0788">Thiol protease</keyword>
<dbReference type="GO" id="GO:0005829">
    <property type="term" value="C:cytosol"/>
    <property type="evidence" value="ECO:0007669"/>
    <property type="project" value="TreeGrafter"/>
</dbReference>
<gene>
    <name evidence="10" type="ORF">PENARI_c001G09468</name>
</gene>
<dbReference type="STRING" id="1835702.A0A1F5LZY9"/>
<dbReference type="EMBL" id="LXJU01000001">
    <property type="protein sequence ID" value="OGE58599.1"/>
    <property type="molecule type" value="Genomic_DNA"/>
</dbReference>
<feature type="compositionally biased region" description="Polar residues" evidence="8">
    <location>
        <begin position="481"/>
        <end position="501"/>
    </location>
</feature>
<dbReference type="GO" id="GO:0004843">
    <property type="term" value="F:cysteine-type deubiquitinase activity"/>
    <property type="evidence" value="ECO:0007669"/>
    <property type="project" value="UniProtKB-EC"/>
</dbReference>
<dbReference type="EC" id="3.4.19.12" evidence="3"/>
<dbReference type="SUPFAM" id="SSF54001">
    <property type="entry name" value="Cysteine proteinases"/>
    <property type="match status" value="1"/>
</dbReference>
<comment type="similarity">
    <text evidence="2">Belongs to the peptidase C19 family.</text>
</comment>
<feature type="compositionally biased region" description="Polar residues" evidence="8">
    <location>
        <begin position="270"/>
        <end position="291"/>
    </location>
</feature>
<dbReference type="CDD" id="cd02662">
    <property type="entry name" value="Peptidase_C19F"/>
    <property type="match status" value="1"/>
</dbReference>
<dbReference type="AlphaFoldDB" id="A0A1F5LZY9"/>
<dbReference type="InterPro" id="IPR001394">
    <property type="entry name" value="Peptidase_C19_UCH"/>
</dbReference>
<evidence type="ECO:0000256" key="7">
    <source>
        <dbReference type="ARBA" id="ARBA00022807"/>
    </source>
</evidence>
<evidence type="ECO:0000256" key="8">
    <source>
        <dbReference type="SAM" id="MobiDB-lite"/>
    </source>
</evidence>
<feature type="compositionally biased region" description="Pro residues" evidence="8">
    <location>
        <begin position="91"/>
        <end position="101"/>
    </location>
</feature>
<keyword evidence="4" id="KW-0645">Protease</keyword>
<comment type="caution">
    <text evidence="10">The sequence shown here is derived from an EMBL/GenBank/DDBJ whole genome shotgun (WGS) entry which is preliminary data.</text>
</comment>
<dbReference type="PANTHER" id="PTHR24006:SF888">
    <property type="entry name" value="UBIQUITIN CARBOXYL-TERMINAL HYDROLASE 30"/>
    <property type="match status" value="1"/>
</dbReference>
<dbReference type="InterPro" id="IPR018200">
    <property type="entry name" value="USP_CS"/>
</dbReference>
<dbReference type="Proteomes" id="UP000177622">
    <property type="component" value="Unassembled WGS sequence"/>
</dbReference>
<comment type="catalytic activity">
    <reaction evidence="1">
        <text>Thiol-dependent hydrolysis of ester, thioester, amide, peptide and isopeptide bonds formed by the C-terminal Gly of ubiquitin (a 76-residue protein attached to proteins as an intracellular targeting signal).</text>
        <dbReference type="EC" id="3.4.19.12"/>
    </reaction>
</comment>
<keyword evidence="11" id="KW-1185">Reference proteome</keyword>
<dbReference type="GO" id="GO:0016579">
    <property type="term" value="P:protein deubiquitination"/>
    <property type="evidence" value="ECO:0007669"/>
    <property type="project" value="InterPro"/>
</dbReference>
<evidence type="ECO:0000256" key="5">
    <source>
        <dbReference type="ARBA" id="ARBA00022786"/>
    </source>
</evidence>
<evidence type="ECO:0000313" key="10">
    <source>
        <dbReference type="EMBL" id="OGE58599.1"/>
    </source>
</evidence>
<evidence type="ECO:0000256" key="2">
    <source>
        <dbReference type="ARBA" id="ARBA00009085"/>
    </source>
</evidence>
<dbReference type="GO" id="GO:0006508">
    <property type="term" value="P:proteolysis"/>
    <property type="evidence" value="ECO:0007669"/>
    <property type="project" value="UniProtKB-KW"/>
</dbReference>